<gene>
    <name evidence="8" type="ORF">KIM372_08980</name>
</gene>
<keyword evidence="4 6" id="KW-1133">Transmembrane helix</keyword>
<comment type="subcellular location">
    <subcellularLocation>
        <location evidence="1">Cell membrane</location>
        <topology evidence="1">Multi-pass membrane protein</topology>
    </subcellularLocation>
</comment>
<protein>
    <recommendedName>
        <fullName evidence="7">ABC3 transporter permease C-terminal domain-containing protein</fullName>
    </recommendedName>
</protein>
<keyword evidence="3 6" id="KW-0812">Transmembrane</keyword>
<feature type="transmembrane region" description="Helical" evidence="6">
    <location>
        <begin position="188"/>
        <end position="214"/>
    </location>
</feature>
<dbReference type="EMBL" id="AP026798">
    <property type="protein sequence ID" value="BDR52991.1"/>
    <property type="molecule type" value="Genomic_DNA"/>
</dbReference>
<dbReference type="Proteomes" id="UP001321766">
    <property type="component" value="Chromosome"/>
</dbReference>
<evidence type="ECO:0000256" key="5">
    <source>
        <dbReference type="ARBA" id="ARBA00023136"/>
    </source>
</evidence>
<feature type="transmembrane region" description="Helical" evidence="6">
    <location>
        <begin position="27"/>
        <end position="50"/>
    </location>
</feature>
<keyword evidence="9" id="KW-1185">Reference proteome</keyword>
<evidence type="ECO:0000256" key="4">
    <source>
        <dbReference type="ARBA" id="ARBA00022989"/>
    </source>
</evidence>
<evidence type="ECO:0000256" key="3">
    <source>
        <dbReference type="ARBA" id="ARBA00022692"/>
    </source>
</evidence>
<keyword evidence="2" id="KW-1003">Cell membrane</keyword>
<sequence length="266" mass="27146">MVVLLLPLASNIYLAGSHLKTMSREQIMGVLSTTGSGPLLGIILILVALARSGGTIIGWVTRLWTGLVPSSASAWKIARSQAIARSRGKAFGSTIISLTACLFFLGGLLTAGQTSSAAMRAVPQLEKVSSGGPLEILSGFGAALLIALIGAVASFAISAQERKLDLALLDVAGAGPEQLSSISALDGVILMTTGILVAAGSTLIVGAATAVAYWPLSKTLPLVFPWQLFLELGLPIIMIGASATLLTARSASREPAIATIQSAIGE</sequence>
<evidence type="ECO:0000256" key="1">
    <source>
        <dbReference type="ARBA" id="ARBA00004651"/>
    </source>
</evidence>
<accession>A0ABN6S9Y4</accession>
<dbReference type="InterPro" id="IPR003838">
    <property type="entry name" value="ABC3_permease_C"/>
</dbReference>
<keyword evidence="5 6" id="KW-0472">Membrane</keyword>
<feature type="transmembrane region" description="Helical" evidence="6">
    <location>
        <begin position="226"/>
        <end position="246"/>
    </location>
</feature>
<dbReference type="Pfam" id="PF02687">
    <property type="entry name" value="FtsX"/>
    <property type="match status" value="1"/>
</dbReference>
<reference evidence="8 9" key="1">
    <citation type="journal article" date="2023" name="Microbiol. Spectr.">
        <title>Symbiosis of Carpenter Bees with Uncharacterized Lactic Acid Bacteria Showing NAD Auxotrophy.</title>
        <authorList>
            <person name="Kawasaki S."/>
            <person name="Ozawa K."/>
            <person name="Mori T."/>
            <person name="Yamamoto A."/>
            <person name="Ito M."/>
            <person name="Ohkuma M."/>
            <person name="Sakamoto M."/>
            <person name="Matsutani M."/>
        </authorList>
    </citation>
    <scope>NUCLEOTIDE SEQUENCE [LARGE SCALE GENOMIC DNA]</scope>
    <source>
        <strain evidence="8 9">Kim37-2</strain>
    </source>
</reference>
<evidence type="ECO:0000256" key="2">
    <source>
        <dbReference type="ARBA" id="ARBA00022475"/>
    </source>
</evidence>
<feature type="domain" description="ABC3 transporter permease C-terminal" evidence="7">
    <location>
        <begin position="141"/>
        <end position="254"/>
    </location>
</feature>
<feature type="transmembrane region" description="Helical" evidence="6">
    <location>
        <begin position="136"/>
        <end position="157"/>
    </location>
</feature>
<evidence type="ECO:0000313" key="9">
    <source>
        <dbReference type="Proteomes" id="UP001321766"/>
    </source>
</evidence>
<evidence type="ECO:0000313" key="8">
    <source>
        <dbReference type="EMBL" id="BDR52991.1"/>
    </source>
</evidence>
<evidence type="ECO:0000256" key="6">
    <source>
        <dbReference type="SAM" id="Phobius"/>
    </source>
</evidence>
<evidence type="ECO:0000259" key="7">
    <source>
        <dbReference type="Pfam" id="PF02687"/>
    </source>
</evidence>
<proteinExistence type="predicted"/>
<feature type="transmembrane region" description="Helical" evidence="6">
    <location>
        <begin position="90"/>
        <end position="111"/>
    </location>
</feature>
<name>A0ABN6S9Y4_9BIFI</name>
<organism evidence="8 9">
    <name type="scientific">Bombiscardovia nodaiensis</name>
    <dbReference type="NCBI Taxonomy" id="2932181"/>
    <lineage>
        <taxon>Bacteria</taxon>
        <taxon>Bacillati</taxon>
        <taxon>Actinomycetota</taxon>
        <taxon>Actinomycetes</taxon>
        <taxon>Bifidobacteriales</taxon>
        <taxon>Bifidobacteriaceae</taxon>
        <taxon>Bombiscardovia</taxon>
    </lineage>
</organism>